<dbReference type="InterPro" id="IPR019487">
    <property type="entry name" value="RAM_signalling_pathway_SOG2"/>
</dbReference>
<keyword evidence="2" id="KW-0677">Repeat</keyword>
<comment type="caution">
    <text evidence="4">The sequence shown here is derived from an EMBL/GenBank/DDBJ whole genome shotgun (WGS) entry which is preliminary data.</text>
</comment>
<evidence type="ECO:0000313" key="5">
    <source>
        <dbReference type="Proteomes" id="UP001202479"/>
    </source>
</evidence>
<gene>
    <name evidence="4" type="ORF">KGF56_001423</name>
</gene>
<dbReference type="Pfam" id="PF13855">
    <property type="entry name" value="LRR_8"/>
    <property type="match status" value="1"/>
</dbReference>
<feature type="region of interest" description="Disordered" evidence="3">
    <location>
        <begin position="383"/>
        <end position="440"/>
    </location>
</feature>
<dbReference type="InterPro" id="IPR032675">
    <property type="entry name" value="LRR_dom_sf"/>
</dbReference>
<dbReference type="Pfam" id="PF10428">
    <property type="entry name" value="SOG2"/>
    <property type="match status" value="1"/>
</dbReference>
<protein>
    <submittedName>
        <fullName evidence="4">SOG2</fullName>
    </submittedName>
</protein>
<dbReference type="RefSeq" id="XP_049181561.1">
    <property type="nucleotide sequence ID" value="XM_049322545.1"/>
</dbReference>
<evidence type="ECO:0000256" key="1">
    <source>
        <dbReference type="ARBA" id="ARBA00022614"/>
    </source>
</evidence>
<feature type="compositionally biased region" description="Polar residues" evidence="3">
    <location>
        <begin position="286"/>
        <end position="298"/>
    </location>
</feature>
<feature type="region of interest" description="Disordered" evidence="3">
    <location>
        <begin position="205"/>
        <end position="246"/>
    </location>
</feature>
<feature type="region of interest" description="Disordered" evidence="3">
    <location>
        <begin position="751"/>
        <end position="849"/>
    </location>
</feature>
<evidence type="ECO:0000313" key="4">
    <source>
        <dbReference type="EMBL" id="KAI3405816.2"/>
    </source>
</evidence>
<dbReference type="EMBL" id="JAHUZD010000027">
    <property type="protein sequence ID" value="KAI3405816.2"/>
    <property type="molecule type" value="Genomic_DNA"/>
</dbReference>
<dbReference type="InterPro" id="IPR003591">
    <property type="entry name" value="Leu-rich_rpt_typical-subtyp"/>
</dbReference>
<feature type="compositionally biased region" description="Low complexity" evidence="3">
    <location>
        <begin position="299"/>
        <end position="314"/>
    </location>
</feature>
<feature type="compositionally biased region" description="Low complexity" evidence="3">
    <location>
        <begin position="751"/>
        <end position="762"/>
    </location>
</feature>
<feature type="compositionally biased region" description="Polar residues" evidence="3">
    <location>
        <begin position="208"/>
        <end position="223"/>
    </location>
</feature>
<reference evidence="4" key="1">
    <citation type="journal article" date="2022" name="DNA Res.">
        <title>Genome analysis of five recently described species of the CUG-Ser clade uncovers Candida theae as a new hybrid lineage with pathogenic potential in the Candida parapsilosis species complex.</title>
        <authorList>
            <person name="Mixao V."/>
            <person name="Del Olmo V."/>
            <person name="Hegedusova E."/>
            <person name="Saus E."/>
            <person name="Pryszcz L."/>
            <person name="Cillingova A."/>
            <person name="Nosek J."/>
            <person name="Gabaldon T."/>
        </authorList>
    </citation>
    <scope>NUCLEOTIDE SEQUENCE</scope>
    <source>
        <strain evidence="4">CBS 10844</strain>
    </source>
</reference>
<dbReference type="SMART" id="SM00369">
    <property type="entry name" value="LRR_TYP"/>
    <property type="match status" value="3"/>
</dbReference>
<dbReference type="AlphaFoldDB" id="A0AAI9WYX3"/>
<dbReference type="Proteomes" id="UP001202479">
    <property type="component" value="Unassembled WGS sequence"/>
</dbReference>
<dbReference type="PANTHER" id="PTHR45617">
    <property type="entry name" value="LEUCINE RICH REPEAT FAMILY PROTEIN"/>
    <property type="match status" value="1"/>
</dbReference>
<keyword evidence="5" id="KW-1185">Reference proteome</keyword>
<evidence type="ECO:0000256" key="3">
    <source>
        <dbReference type="SAM" id="MobiDB-lite"/>
    </source>
</evidence>
<dbReference type="PROSITE" id="PS51450">
    <property type="entry name" value="LRR"/>
    <property type="match status" value="2"/>
</dbReference>
<name>A0AAI9WYX3_9ASCO</name>
<dbReference type="SUPFAM" id="SSF52058">
    <property type="entry name" value="L domain-like"/>
    <property type="match status" value="1"/>
</dbReference>
<dbReference type="GeneID" id="73379040"/>
<organism evidence="4 5">
    <name type="scientific">Candida oxycetoniae</name>
    <dbReference type="NCBI Taxonomy" id="497107"/>
    <lineage>
        <taxon>Eukaryota</taxon>
        <taxon>Fungi</taxon>
        <taxon>Dikarya</taxon>
        <taxon>Ascomycota</taxon>
        <taxon>Saccharomycotina</taxon>
        <taxon>Pichiomycetes</taxon>
        <taxon>Debaryomycetaceae</taxon>
        <taxon>Candida/Lodderomyces clade</taxon>
        <taxon>Candida</taxon>
    </lineage>
</organism>
<sequence>MSRTQILSLLRDQKEVIIQQKTIKLNAISFPFNIYDLFETIHEYLYSFDPPIQLEKLSIQSNGITELPLNIHKISRYLKYLDLHNNSLTEVADSFFENFPSLEILDLSSNKFSSFPDSIASLHNLIVLSVKDNFIKFVPPKVGEMKHLNLIELFGNPLIIPSIEKIRALQHQSVDLEWVEELKKYLKANATLIKQGIEEAKHGDMLADSQSTPIHDSNNVSPDTTPPRITRSLSMGDTSKSKLSRASKRMGLVIKKAEENGSCENLEEDEDYQDFNGNTNPPPHNTVRSASAAETTFQISSSPSIPISSTTLSIATNSTADSPSKGHDPHSAKSSNNSSHTTKPLVTRSRSNTFKEIDQILEKSESVDTEHKSNAYFRRLSTLQEQPLDENDKTNNNHLEPKSTRHNSETSSNLQIPVVQQPQAVQRSNAPPVSIEGSPTRVSASARKYPCSVLIKVSRKILFAFSELHSSIRRFTGFCTDKKVAMKMVSLLYTTKSNIDTLVENLELVEENGGNSEIIAQTLHTCIASFKLIMNLLHENIGKFVSKIDVCFIRMLYLSVFGSFNELQNAFKLLSVKPNAQKNLVTEQKQKMSINTNVGTLFDEVDEKLYTAIKSACFNAQSIFTELNKDVNRGASENAAAVSPTIAAKIKELTNLCALSLEIIKRLTTRLVTIRNNASQTTKKMFVEDVNQFLKSIVQILATVKGIVVDLPILEDVRASMSSLTKTAKEVTYMLEISSYKALLTEPANAATSQTSQQSQNQPLFTPTAAHAPSLPSTATFATGPVPPRSQIKAQPSHSVSNHQESLASSVFSMNGPSTAPPQSMGQALAKHGINPFDKLIQTKNEGEN</sequence>
<feature type="compositionally biased region" description="Polar residues" evidence="3">
    <location>
        <begin position="792"/>
        <end position="826"/>
    </location>
</feature>
<feature type="compositionally biased region" description="Low complexity" evidence="3">
    <location>
        <begin position="415"/>
        <end position="426"/>
    </location>
</feature>
<dbReference type="Gene3D" id="3.80.10.10">
    <property type="entry name" value="Ribonuclease Inhibitor"/>
    <property type="match status" value="1"/>
</dbReference>
<proteinExistence type="predicted"/>
<feature type="region of interest" description="Disordered" evidence="3">
    <location>
        <begin position="262"/>
        <end position="351"/>
    </location>
</feature>
<dbReference type="InterPro" id="IPR001611">
    <property type="entry name" value="Leu-rich_rpt"/>
</dbReference>
<accession>A0AAI9WYX3</accession>
<feature type="compositionally biased region" description="Basic and acidic residues" evidence="3">
    <location>
        <begin position="390"/>
        <end position="408"/>
    </location>
</feature>
<feature type="compositionally biased region" description="Polar residues" evidence="3">
    <location>
        <begin position="332"/>
        <end position="351"/>
    </location>
</feature>
<keyword evidence="1" id="KW-0433">Leucine-rich repeat</keyword>
<evidence type="ECO:0000256" key="2">
    <source>
        <dbReference type="ARBA" id="ARBA00022737"/>
    </source>
</evidence>
<dbReference type="SMART" id="SM00364">
    <property type="entry name" value="LRR_BAC"/>
    <property type="match status" value="3"/>
</dbReference>